<comment type="caution">
    <text evidence="2">The sequence shown here is derived from an EMBL/GenBank/DDBJ whole genome shotgun (WGS) entry which is preliminary data.</text>
</comment>
<reference evidence="2" key="1">
    <citation type="submission" date="2023-03" db="EMBL/GenBank/DDBJ databases">
        <title>Massive genome expansion in bonnet fungi (Mycena s.s.) driven by repeated elements and novel gene families across ecological guilds.</title>
        <authorList>
            <consortium name="Lawrence Berkeley National Laboratory"/>
            <person name="Harder C.B."/>
            <person name="Miyauchi S."/>
            <person name="Viragh M."/>
            <person name="Kuo A."/>
            <person name="Thoen E."/>
            <person name="Andreopoulos B."/>
            <person name="Lu D."/>
            <person name="Skrede I."/>
            <person name="Drula E."/>
            <person name="Henrissat B."/>
            <person name="Morin E."/>
            <person name="Kohler A."/>
            <person name="Barry K."/>
            <person name="LaButti K."/>
            <person name="Morin E."/>
            <person name="Salamov A."/>
            <person name="Lipzen A."/>
            <person name="Mereny Z."/>
            <person name="Hegedus B."/>
            <person name="Baldrian P."/>
            <person name="Stursova M."/>
            <person name="Weitz H."/>
            <person name="Taylor A."/>
            <person name="Grigoriev I.V."/>
            <person name="Nagy L.G."/>
            <person name="Martin F."/>
            <person name="Kauserud H."/>
        </authorList>
    </citation>
    <scope>NUCLEOTIDE SEQUENCE</scope>
    <source>
        <strain evidence="2">CBHHK200</strain>
    </source>
</reference>
<feature type="region of interest" description="Disordered" evidence="1">
    <location>
        <begin position="78"/>
        <end position="100"/>
    </location>
</feature>
<dbReference type="EMBL" id="JARJCM010000181">
    <property type="protein sequence ID" value="KAJ7023839.1"/>
    <property type="molecule type" value="Genomic_DNA"/>
</dbReference>
<protein>
    <submittedName>
        <fullName evidence="2">Uncharacterized protein</fullName>
    </submittedName>
</protein>
<evidence type="ECO:0000313" key="2">
    <source>
        <dbReference type="EMBL" id="KAJ7023839.1"/>
    </source>
</evidence>
<sequence length="138" mass="15642">MRQGQLLSQLPFVLGAWSSLTRHANLLCLQTTYSSPLNKLLKPIQTRCLLHRYDYFKPSNVLNVLKYRGPQRSPSILPSSINHQVHSSQDHTLASNGPRAPLGRLKYYLKSRDHQDSSPAAIPVRNCSLLGLQEQRQN</sequence>
<gene>
    <name evidence="2" type="ORF">C8F04DRAFT_176146</name>
</gene>
<proteinExistence type="predicted"/>
<organism evidence="2 3">
    <name type="scientific">Mycena alexandri</name>
    <dbReference type="NCBI Taxonomy" id="1745969"/>
    <lineage>
        <taxon>Eukaryota</taxon>
        <taxon>Fungi</taxon>
        <taxon>Dikarya</taxon>
        <taxon>Basidiomycota</taxon>
        <taxon>Agaricomycotina</taxon>
        <taxon>Agaricomycetes</taxon>
        <taxon>Agaricomycetidae</taxon>
        <taxon>Agaricales</taxon>
        <taxon>Marasmiineae</taxon>
        <taxon>Mycenaceae</taxon>
        <taxon>Mycena</taxon>
    </lineage>
</organism>
<name>A0AAD6S9P3_9AGAR</name>
<dbReference type="AlphaFoldDB" id="A0AAD6S9P3"/>
<accession>A0AAD6S9P3</accession>
<evidence type="ECO:0000313" key="3">
    <source>
        <dbReference type="Proteomes" id="UP001218188"/>
    </source>
</evidence>
<keyword evidence="3" id="KW-1185">Reference proteome</keyword>
<evidence type="ECO:0000256" key="1">
    <source>
        <dbReference type="SAM" id="MobiDB-lite"/>
    </source>
</evidence>
<dbReference type="Proteomes" id="UP001218188">
    <property type="component" value="Unassembled WGS sequence"/>
</dbReference>
<feature type="compositionally biased region" description="Polar residues" evidence="1">
    <location>
        <begin position="78"/>
        <end position="95"/>
    </location>
</feature>